<protein>
    <submittedName>
        <fullName evidence="2">Gp15 domain protein</fullName>
    </submittedName>
</protein>
<dbReference type="AlphaFoldDB" id="X8DGH7"/>
<accession>X8DGH7</accession>
<gene>
    <name evidence="2" type="ORF">I540_4718</name>
</gene>
<reference evidence="2 3" key="1">
    <citation type="submission" date="2013-12" db="EMBL/GenBank/DDBJ databases">
        <authorList>
            <person name="Zelazny A."/>
            <person name="Olivier K."/>
            <person name="Holland S."/>
            <person name="Lenaerts A."/>
            <person name="Ordway D."/>
            <person name="DeGroote M.A."/>
            <person name="Parker T."/>
            <person name="Sizemore C."/>
            <person name="Tallon L.J."/>
            <person name="Sadzewicz L.K."/>
            <person name="Sengamalay N."/>
            <person name="Fraser C.M."/>
            <person name="Hine E."/>
            <person name="Shefchek K.A."/>
            <person name="Das S.P."/>
            <person name="Tettelin H."/>
        </authorList>
    </citation>
    <scope>NUCLEOTIDE SEQUENCE [LARGE SCALE GENOMIC DNA]</scope>
    <source>
        <strain evidence="2 3">1513</strain>
    </source>
</reference>
<evidence type="ECO:0000313" key="2">
    <source>
        <dbReference type="EMBL" id="EUA67727.1"/>
    </source>
</evidence>
<evidence type="ECO:0000256" key="1">
    <source>
        <dbReference type="SAM" id="MobiDB-lite"/>
    </source>
</evidence>
<sequence>MIRLEQQGNADQDALLRARNQVADAERSYVSAQMKLAEAQQGTWKKLEGATQGLADGMGQIGAALDKDFGISKGLPGLAENLTKFLANMAAARSLASSARSASSTRPRADTAPWASWPPRACLGRGTQVLPRTLPWRASGRWRCNRV</sequence>
<comment type="caution">
    <text evidence="2">The sequence shown here is derived from an EMBL/GenBank/DDBJ whole genome shotgun (WGS) entry which is preliminary data.</text>
</comment>
<evidence type="ECO:0000313" key="3">
    <source>
        <dbReference type="Proteomes" id="UP000023351"/>
    </source>
</evidence>
<dbReference type="EMBL" id="JAOJ01000003">
    <property type="protein sequence ID" value="EUA67727.1"/>
    <property type="molecule type" value="Genomic_DNA"/>
</dbReference>
<feature type="compositionally biased region" description="Low complexity" evidence="1">
    <location>
        <begin position="96"/>
        <end position="106"/>
    </location>
</feature>
<dbReference type="PATRIC" id="fig|1299321.3.peg.4547"/>
<feature type="region of interest" description="Disordered" evidence="1">
    <location>
        <begin position="96"/>
        <end position="115"/>
    </location>
</feature>
<dbReference type="Proteomes" id="UP000023351">
    <property type="component" value="Unassembled WGS sequence"/>
</dbReference>
<proteinExistence type="predicted"/>
<name>X8DGH7_9MYCO</name>
<organism evidence="2 3">
    <name type="scientific">Mycobacteroides abscessus subsp. bolletii 1513</name>
    <dbReference type="NCBI Taxonomy" id="1299321"/>
    <lineage>
        <taxon>Bacteria</taxon>
        <taxon>Bacillati</taxon>
        <taxon>Actinomycetota</taxon>
        <taxon>Actinomycetes</taxon>
        <taxon>Mycobacteriales</taxon>
        <taxon>Mycobacteriaceae</taxon>
        <taxon>Mycobacteroides</taxon>
        <taxon>Mycobacteroides abscessus</taxon>
    </lineage>
</organism>